<dbReference type="Proteomes" id="UP000546213">
    <property type="component" value="Unassembled WGS sequence"/>
</dbReference>
<feature type="non-terminal residue" evidence="2">
    <location>
        <position position="31"/>
    </location>
</feature>
<feature type="region of interest" description="Disordered" evidence="1">
    <location>
        <begin position="1"/>
        <end position="31"/>
    </location>
</feature>
<organism evidence="2 3">
    <name type="scientific">Fusarium pseudocircinatum</name>
    <dbReference type="NCBI Taxonomy" id="56676"/>
    <lineage>
        <taxon>Eukaryota</taxon>
        <taxon>Fungi</taxon>
        <taxon>Dikarya</taxon>
        <taxon>Ascomycota</taxon>
        <taxon>Pezizomycotina</taxon>
        <taxon>Sordariomycetes</taxon>
        <taxon>Hypocreomycetidae</taxon>
        <taxon>Hypocreales</taxon>
        <taxon>Nectriaceae</taxon>
        <taxon>Fusarium</taxon>
        <taxon>Fusarium fujikuroi species complex</taxon>
    </lineage>
</organism>
<dbReference type="AlphaFoldDB" id="A0A8H5NXE8"/>
<gene>
    <name evidence="2" type="ORF">FPCIR_10597</name>
</gene>
<proteinExistence type="predicted"/>
<reference evidence="2 3" key="1">
    <citation type="submission" date="2020-05" db="EMBL/GenBank/DDBJ databases">
        <title>Identification and distribution of gene clusters putatively required for synthesis of sphingolipid metabolism inhibitors in phylogenetically diverse species of the filamentous fungus Fusarium.</title>
        <authorList>
            <person name="Kim H.-S."/>
            <person name="Busman M."/>
            <person name="Brown D.W."/>
            <person name="Divon H."/>
            <person name="Uhlig S."/>
            <person name="Proctor R.H."/>
        </authorList>
    </citation>
    <scope>NUCLEOTIDE SEQUENCE [LARGE SCALE GENOMIC DNA]</scope>
    <source>
        <strain evidence="2 3">NRRL 36939</strain>
    </source>
</reference>
<keyword evidence="3" id="KW-1185">Reference proteome</keyword>
<sequence length="31" mass="3318">MAFSIENVGCANFGRTPPPPPPTPSPWPRVP</sequence>
<dbReference type="EMBL" id="JAAOAS010000314">
    <property type="protein sequence ID" value="KAF5580478.1"/>
    <property type="molecule type" value="Genomic_DNA"/>
</dbReference>
<evidence type="ECO:0000256" key="1">
    <source>
        <dbReference type="SAM" id="MobiDB-lite"/>
    </source>
</evidence>
<name>A0A8H5NXE8_9HYPO</name>
<evidence type="ECO:0000313" key="3">
    <source>
        <dbReference type="Proteomes" id="UP000546213"/>
    </source>
</evidence>
<protein>
    <submittedName>
        <fullName evidence="2">Uncharacterized protein</fullName>
    </submittedName>
</protein>
<feature type="compositionally biased region" description="Pro residues" evidence="1">
    <location>
        <begin position="16"/>
        <end position="31"/>
    </location>
</feature>
<accession>A0A8H5NXE8</accession>
<comment type="caution">
    <text evidence="2">The sequence shown here is derived from an EMBL/GenBank/DDBJ whole genome shotgun (WGS) entry which is preliminary data.</text>
</comment>
<evidence type="ECO:0000313" key="2">
    <source>
        <dbReference type="EMBL" id="KAF5580478.1"/>
    </source>
</evidence>